<protein>
    <submittedName>
        <fullName evidence="3">Alpha/beta hydrolase</fullName>
    </submittedName>
</protein>
<dbReference type="InterPro" id="IPR029058">
    <property type="entry name" value="AB_hydrolase_fold"/>
</dbReference>
<keyword evidence="4" id="KW-1185">Reference proteome</keyword>
<keyword evidence="2" id="KW-0732">Signal</keyword>
<evidence type="ECO:0000313" key="4">
    <source>
        <dbReference type="Proteomes" id="UP000621670"/>
    </source>
</evidence>
<dbReference type="Proteomes" id="UP000621670">
    <property type="component" value="Unassembled WGS sequence"/>
</dbReference>
<reference evidence="3 4" key="1">
    <citation type="submission" date="2020-08" db="EMBL/GenBank/DDBJ databases">
        <title>Description of novel Flavobacterium F-400 isolate.</title>
        <authorList>
            <person name="Saticioglu I."/>
            <person name="Duman M."/>
            <person name="Altun S."/>
        </authorList>
    </citation>
    <scope>NUCLEOTIDE SEQUENCE [LARGE SCALE GENOMIC DNA]</scope>
    <source>
        <strain evidence="3 4">F-400</strain>
    </source>
</reference>
<evidence type="ECO:0000256" key="1">
    <source>
        <dbReference type="PROSITE-ProRule" id="PRU00339"/>
    </source>
</evidence>
<dbReference type="InterPro" id="IPR019734">
    <property type="entry name" value="TPR_rpt"/>
</dbReference>
<dbReference type="Gene3D" id="1.25.40.10">
    <property type="entry name" value="Tetratricopeptide repeat domain"/>
    <property type="match status" value="1"/>
</dbReference>
<sequence length="382" mass="43550">MKQTLLLFLFSLSVMAQKTSFEFESKQLGSTRTLSIGIPASLEKNPNKKYPLLILLDGDYLFDPFYGSLSYGAYWDDIPECIVVGINQNTDEERYADCEFDAETGLPNSQSAKFYNFIATELVPFLEKKYSIAPFRILAGHDLTAGFINYYLYQDQSMFDGYVALGTEFAPEMETKIATALSKVKKPLFYYHSNGEGDTKKIQTPIKELDSQLKQISNPNLHYKFDNFSGASHYSLVLYSIPSALYHFFDTYKPISSTEYSEKIAVLTSGYADYLQNKYDVLQKTLGIKTPVRLNDFKAIEAAILKNKAYPELEQLAQMSNRDYPKSMLAEYQLGLMYEKTGDTKRAAKKYQNASQLDEIGDLTKDMMIEKYEDMVSQTPKK</sequence>
<dbReference type="PANTHER" id="PTHR48098">
    <property type="entry name" value="ENTEROCHELIN ESTERASE-RELATED"/>
    <property type="match status" value="1"/>
</dbReference>
<dbReference type="InterPro" id="IPR011990">
    <property type="entry name" value="TPR-like_helical_dom_sf"/>
</dbReference>
<dbReference type="Pfam" id="PF00756">
    <property type="entry name" value="Esterase"/>
    <property type="match status" value="1"/>
</dbReference>
<gene>
    <name evidence="3" type="ORF">H8R26_00190</name>
</gene>
<keyword evidence="1" id="KW-0802">TPR repeat</keyword>
<feature type="repeat" description="TPR" evidence="1">
    <location>
        <begin position="328"/>
        <end position="361"/>
    </location>
</feature>
<dbReference type="PANTHER" id="PTHR48098:SF6">
    <property type="entry name" value="FERRI-BACILLIBACTIN ESTERASE BESA"/>
    <property type="match status" value="1"/>
</dbReference>
<evidence type="ECO:0000313" key="3">
    <source>
        <dbReference type="EMBL" id="MBC5861826.1"/>
    </source>
</evidence>
<proteinExistence type="predicted"/>
<organism evidence="3 4">
    <name type="scientific">Flavobacterium turcicum</name>
    <dbReference type="NCBI Taxonomy" id="2764718"/>
    <lineage>
        <taxon>Bacteria</taxon>
        <taxon>Pseudomonadati</taxon>
        <taxon>Bacteroidota</taxon>
        <taxon>Flavobacteriia</taxon>
        <taxon>Flavobacteriales</taxon>
        <taxon>Flavobacteriaceae</taxon>
        <taxon>Flavobacterium</taxon>
    </lineage>
</organism>
<dbReference type="RefSeq" id="WP_166132498.1">
    <property type="nucleotide sequence ID" value="NZ_JAAOBY010000001.1"/>
</dbReference>
<keyword evidence="3" id="KW-0378">Hydrolase</keyword>
<feature type="chain" id="PRO_5046697140" evidence="2">
    <location>
        <begin position="17"/>
        <end position="382"/>
    </location>
</feature>
<name>A0ABR7JBF9_9FLAO</name>
<dbReference type="PROSITE" id="PS50005">
    <property type="entry name" value="TPR"/>
    <property type="match status" value="1"/>
</dbReference>
<feature type="signal peptide" evidence="2">
    <location>
        <begin position="1"/>
        <end position="16"/>
    </location>
</feature>
<dbReference type="SUPFAM" id="SSF53474">
    <property type="entry name" value="alpha/beta-Hydrolases"/>
    <property type="match status" value="1"/>
</dbReference>
<dbReference type="Gene3D" id="3.40.50.1820">
    <property type="entry name" value="alpha/beta hydrolase"/>
    <property type="match status" value="1"/>
</dbReference>
<dbReference type="EMBL" id="JACRUM010000001">
    <property type="protein sequence ID" value="MBC5861826.1"/>
    <property type="molecule type" value="Genomic_DNA"/>
</dbReference>
<dbReference type="InterPro" id="IPR050583">
    <property type="entry name" value="Mycobacterial_A85_antigen"/>
</dbReference>
<evidence type="ECO:0000256" key="2">
    <source>
        <dbReference type="SAM" id="SignalP"/>
    </source>
</evidence>
<dbReference type="InterPro" id="IPR000801">
    <property type="entry name" value="Esterase-like"/>
</dbReference>
<accession>A0ABR7JBF9</accession>
<comment type="caution">
    <text evidence="3">The sequence shown here is derived from an EMBL/GenBank/DDBJ whole genome shotgun (WGS) entry which is preliminary data.</text>
</comment>
<dbReference type="GO" id="GO:0016787">
    <property type="term" value="F:hydrolase activity"/>
    <property type="evidence" value="ECO:0007669"/>
    <property type="project" value="UniProtKB-KW"/>
</dbReference>